<dbReference type="EMBL" id="HM133903">
    <property type="protein sequence ID" value="ADY76714.1"/>
    <property type="molecule type" value="Genomic_DNA"/>
</dbReference>
<dbReference type="Proteomes" id="UP000103309">
    <property type="component" value="Segment"/>
</dbReference>
<protein>
    <submittedName>
        <fullName evidence="2">PP36</fullName>
    </submittedName>
</protein>
<organism evidence="2 3">
    <name type="scientific">Orf virus</name>
    <name type="common">ORFV</name>
    <dbReference type="NCBI Taxonomy" id="10258"/>
    <lineage>
        <taxon>Viruses</taxon>
        <taxon>Varidnaviria</taxon>
        <taxon>Bamfordvirae</taxon>
        <taxon>Nucleocytoviricota</taxon>
        <taxon>Pokkesviricetes</taxon>
        <taxon>Chitovirales</taxon>
        <taxon>Poxviridae</taxon>
        <taxon>Chordopoxvirinae</taxon>
        <taxon>Parapoxvirus</taxon>
        <taxon>Parapoxvirus orf</taxon>
    </lineage>
</organism>
<feature type="region of interest" description="Disordered" evidence="1">
    <location>
        <begin position="207"/>
        <end position="233"/>
    </location>
</feature>
<organismHost>
    <name type="scientific">Capra hircus</name>
    <name type="common">Goat</name>
    <dbReference type="NCBI Taxonomy" id="9925"/>
</organismHost>
<accession>F1AXD2</accession>
<proteinExistence type="predicted"/>
<feature type="compositionally biased region" description="Polar residues" evidence="1">
    <location>
        <begin position="304"/>
        <end position="313"/>
    </location>
</feature>
<feature type="region of interest" description="Disordered" evidence="1">
    <location>
        <begin position="255"/>
        <end position="337"/>
    </location>
</feature>
<sequence>MARRSRTVSARTLTLSVRSACTRSTRAAYMSEYRSAMSKLIWLSATKSSSSVREDTFRAMASPCSRKAFRRTTPLTSILEYAAERTRSRLLKFSSGISTWYFLQVRMSSPPRSANCRFRMMPSSWFMPRKDMSAMVTWCPKQLSAILEVSSALLTTMGRSANMRWMPLSTLLRRSALRQEMACLACAQPRMARGAELWLMPTSEEATYPSRNSAGKSQKSKSARSSGGSVRKRCTESQTLLKLNCSTSTISITCGNSRSTSEKVIAERSRSSRSASASMTSTPFSTTSSGRMSRPAPKLMRTSFMRSRTSATPISRFPKKPSRLRRRRSSTNASTIAGFSEATSAFSTVTANPVSK</sequence>
<reference evidence="2 3" key="1">
    <citation type="submission" date="2010-04" db="EMBL/GenBank/DDBJ databases">
        <title>Novel immune-modulators identified by a rapid, functional screen of the Parapox virus genome.</title>
        <authorList>
            <person name="McGuire M.J."/>
            <person name="Sykes K.F."/>
            <person name="Johnston S.A."/>
        </authorList>
    </citation>
    <scope>NUCLEOTIDE SEQUENCE [LARGE SCALE GENOMIC DNA]</scope>
    <source>
        <strain evidence="2">D1701</strain>
    </source>
</reference>
<feature type="compositionally biased region" description="Low complexity" evidence="1">
    <location>
        <begin position="272"/>
        <end position="289"/>
    </location>
</feature>
<feature type="compositionally biased region" description="Basic and acidic residues" evidence="1">
    <location>
        <begin position="260"/>
        <end position="270"/>
    </location>
</feature>
<feature type="compositionally biased region" description="Basic residues" evidence="1">
    <location>
        <begin position="317"/>
        <end position="329"/>
    </location>
</feature>
<evidence type="ECO:0000313" key="3">
    <source>
        <dbReference type="Proteomes" id="UP000103309"/>
    </source>
</evidence>
<name>F1AXD2_ORFV</name>
<evidence type="ECO:0000313" key="2">
    <source>
        <dbReference type="EMBL" id="ADY76714.1"/>
    </source>
</evidence>
<organismHost>
    <name type="scientific">Ovis aries</name>
    <name type="common">Sheep</name>
    <dbReference type="NCBI Taxonomy" id="9940"/>
</organismHost>
<evidence type="ECO:0000256" key="1">
    <source>
        <dbReference type="SAM" id="MobiDB-lite"/>
    </source>
</evidence>
<organismHost>
    <name type="scientific">Homo sapiens</name>
    <name type="common">Human</name>
    <dbReference type="NCBI Taxonomy" id="9606"/>
</organismHost>